<dbReference type="AlphaFoldDB" id="A0A3N0AFS6"/>
<protein>
    <submittedName>
        <fullName evidence="2">Uncharacterized protein</fullName>
    </submittedName>
</protein>
<comment type="caution">
    <text evidence="2">The sequence shown here is derived from an EMBL/GenBank/DDBJ whole genome shotgun (WGS) entry which is preliminary data.</text>
</comment>
<dbReference type="EMBL" id="QICB01000003">
    <property type="protein sequence ID" value="RNL19775.1"/>
    <property type="molecule type" value="Genomic_DNA"/>
</dbReference>
<feature type="transmembrane region" description="Helical" evidence="1">
    <location>
        <begin position="126"/>
        <end position="143"/>
    </location>
</feature>
<reference evidence="3" key="1">
    <citation type="submission" date="2018-05" db="EMBL/GenBank/DDBJ databases">
        <title>Genome Sequencing of selected type strains of the family Eggerthellaceae.</title>
        <authorList>
            <person name="Danylec N."/>
            <person name="Stoll D.A."/>
            <person name="Doetsch A."/>
            <person name="Huch M."/>
        </authorList>
    </citation>
    <scope>NUCLEOTIDE SEQUENCE [LARGE SCALE GENOMIC DNA]</scope>
    <source>
        <strain evidence="3">DSM 17537</strain>
    </source>
</reference>
<feature type="transmembrane region" description="Helical" evidence="1">
    <location>
        <begin position="92"/>
        <end position="114"/>
    </location>
</feature>
<keyword evidence="3" id="KW-1185">Reference proteome</keyword>
<name>A0A3N0AFS6_9ACTN</name>
<proteinExistence type="predicted"/>
<keyword evidence="1" id="KW-0812">Transmembrane</keyword>
<evidence type="ECO:0000256" key="1">
    <source>
        <dbReference type="SAM" id="Phobius"/>
    </source>
</evidence>
<organism evidence="2 3">
    <name type="scientific">Slackia faecicanis</name>
    <dbReference type="NCBI Taxonomy" id="255723"/>
    <lineage>
        <taxon>Bacteria</taxon>
        <taxon>Bacillati</taxon>
        <taxon>Actinomycetota</taxon>
        <taxon>Coriobacteriia</taxon>
        <taxon>Eggerthellales</taxon>
        <taxon>Eggerthellaceae</taxon>
        <taxon>Slackia</taxon>
    </lineage>
</organism>
<keyword evidence="1" id="KW-1133">Transmembrane helix</keyword>
<gene>
    <name evidence="2" type="ORF">DMP07_05205</name>
</gene>
<accession>A0A3N0AFS6</accession>
<evidence type="ECO:0000313" key="3">
    <source>
        <dbReference type="Proteomes" id="UP000267368"/>
    </source>
</evidence>
<dbReference type="RefSeq" id="WP_123198099.1">
    <property type="nucleotide sequence ID" value="NZ_QICB01000003.1"/>
</dbReference>
<keyword evidence="1" id="KW-0472">Membrane</keyword>
<feature type="transmembrane region" description="Helical" evidence="1">
    <location>
        <begin position="9"/>
        <end position="27"/>
    </location>
</feature>
<feature type="transmembrane region" description="Helical" evidence="1">
    <location>
        <begin position="155"/>
        <end position="176"/>
    </location>
</feature>
<feature type="transmembrane region" description="Helical" evidence="1">
    <location>
        <begin position="39"/>
        <end position="65"/>
    </location>
</feature>
<evidence type="ECO:0000313" key="2">
    <source>
        <dbReference type="EMBL" id="RNL19775.1"/>
    </source>
</evidence>
<sequence>MVSASSKKVIGVVTLVVLFAAFGILFAGEWAPSIGYMGLVRYLCMAAGFVLFALSFVGFAIMLVVSSQERKGGAGAGFAATAARFAREVARFAVACIAYAGSAFVALGVIVAFGEGAPTPIRLLKLVAVLAACIGVAVSYRLYRKKHPVSYDMLGSAGIAALFVLLTIGSLAIGVIQSKDALVDLMRGPQTELCWLAEVEEDRATGRYSGFSQGTLEMTFKTLDDRPIHISVAENDRPGLADVVSAEGVVWLTYFPESGVYVSAKPGLDDYLAAGGQ</sequence>
<dbReference type="OrthoDB" id="3175047at2"/>
<dbReference type="Proteomes" id="UP000267368">
    <property type="component" value="Unassembled WGS sequence"/>
</dbReference>